<feature type="transmembrane region" description="Helical" evidence="1">
    <location>
        <begin position="34"/>
        <end position="53"/>
    </location>
</feature>
<name>A0A6C0GJX2_9BACT</name>
<sequence>MSKPAPFLLPVAILSALTGVVTGLYRIGWVGFPANAAGEHGAIMVGCFMGTLISLERAVALQNRYALFVPAIGVGSLIAFLAGFKEAAYILLIITSIGLTGITFYLQSRLSSTGFVIAFTGAICWLLGNVMLVLWNMYPVAVSWWMGFILLTIVSSRLKSSISPEAAKFKFTTLYLVIGLVTAGLLMPFHGTGRYVMGAGLACTALWLLKYDAARESMKGEEVNRYSGLLILTGFMWLFITGIFMLWGDLYGPLYDTVLHSFFIGFLFSVVMAHGPLILPNILALPIKPFHKLLYIWSVLLQGSLIVRIIANFLAEFELRKWSGVLNGIAILVFFVNMAILLAIEVRKAKNQKNNPVKNSAEPVHS</sequence>
<evidence type="ECO:0000256" key="1">
    <source>
        <dbReference type="SAM" id="Phobius"/>
    </source>
</evidence>
<feature type="transmembrane region" description="Helical" evidence="1">
    <location>
        <begin position="171"/>
        <end position="189"/>
    </location>
</feature>
<reference evidence="2 3" key="1">
    <citation type="submission" date="2020-01" db="EMBL/GenBank/DDBJ databases">
        <authorList>
            <person name="Kim M.K."/>
        </authorList>
    </citation>
    <scope>NUCLEOTIDE SEQUENCE [LARGE SCALE GENOMIC DNA]</scope>
    <source>
        <strain evidence="2 3">172606-1</strain>
    </source>
</reference>
<feature type="transmembrane region" description="Helical" evidence="1">
    <location>
        <begin position="226"/>
        <end position="247"/>
    </location>
</feature>
<organism evidence="2 3">
    <name type="scientific">Rhodocytophaga rosea</name>
    <dbReference type="NCBI Taxonomy" id="2704465"/>
    <lineage>
        <taxon>Bacteria</taxon>
        <taxon>Pseudomonadati</taxon>
        <taxon>Bacteroidota</taxon>
        <taxon>Cytophagia</taxon>
        <taxon>Cytophagales</taxon>
        <taxon>Rhodocytophagaceae</taxon>
        <taxon>Rhodocytophaga</taxon>
    </lineage>
</organism>
<evidence type="ECO:0000313" key="2">
    <source>
        <dbReference type="EMBL" id="QHT68336.1"/>
    </source>
</evidence>
<keyword evidence="3" id="KW-1185">Reference proteome</keyword>
<feature type="transmembrane region" description="Helical" evidence="1">
    <location>
        <begin position="195"/>
        <end position="214"/>
    </location>
</feature>
<feature type="transmembrane region" description="Helical" evidence="1">
    <location>
        <begin position="325"/>
        <end position="344"/>
    </location>
</feature>
<feature type="transmembrane region" description="Helical" evidence="1">
    <location>
        <begin position="88"/>
        <end position="106"/>
    </location>
</feature>
<keyword evidence="1" id="KW-1133">Transmembrane helix</keyword>
<protein>
    <recommendedName>
        <fullName evidence="4">NnrS family protein</fullName>
    </recommendedName>
</protein>
<gene>
    <name evidence="2" type="ORF">GXP67_17655</name>
</gene>
<dbReference type="KEGG" id="rhoz:GXP67_17655"/>
<proteinExistence type="predicted"/>
<accession>A0A6C0GJX2</accession>
<feature type="transmembrane region" description="Helical" evidence="1">
    <location>
        <begin position="259"/>
        <end position="282"/>
    </location>
</feature>
<evidence type="ECO:0000313" key="3">
    <source>
        <dbReference type="Proteomes" id="UP000480178"/>
    </source>
</evidence>
<evidence type="ECO:0008006" key="4">
    <source>
        <dbReference type="Google" id="ProtNLM"/>
    </source>
</evidence>
<feature type="transmembrane region" description="Helical" evidence="1">
    <location>
        <begin position="294"/>
        <end position="313"/>
    </location>
</feature>
<dbReference type="AlphaFoldDB" id="A0A6C0GJX2"/>
<feature type="transmembrane region" description="Helical" evidence="1">
    <location>
        <begin position="141"/>
        <end position="159"/>
    </location>
</feature>
<feature type="transmembrane region" description="Helical" evidence="1">
    <location>
        <begin position="65"/>
        <end position="82"/>
    </location>
</feature>
<dbReference type="Proteomes" id="UP000480178">
    <property type="component" value="Chromosome"/>
</dbReference>
<feature type="transmembrane region" description="Helical" evidence="1">
    <location>
        <begin position="113"/>
        <end position="135"/>
    </location>
</feature>
<keyword evidence="1" id="KW-0812">Transmembrane</keyword>
<dbReference type="RefSeq" id="WP_162444350.1">
    <property type="nucleotide sequence ID" value="NZ_CP048222.1"/>
</dbReference>
<keyword evidence="1" id="KW-0472">Membrane</keyword>
<feature type="transmembrane region" description="Helical" evidence="1">
    <location>
        <begin position="7"/>
        <end position="28"/>
    </location>
</feature>
<dbReference type="EMBL" id="CP048222">
    <property type="protein sequence ID" value="QHT68336.1"/>
    <property type="molecule type" value="Genomic_DNA"/>
</dbReference>